<protein>
    <recommendedName>
        <fullName evidence="4">Histidine kinase N-terminal 7TM region domain-containing protein</fullName>
    </recommendedName>
</protein>
<organism evidence="2 3">
    <name type="scientific">Roseivirga thermotolerans</name>
    <dbReference type="NCBI Taxonomy" id="1758176"/>
    <lineage>
        <taxon>Bacteria</taxon>
        <taxon>Pseudomonadati</taxon>
        <taxon>Bacteroidota</taxon>
        <taxon>Cytophagia</taxon>
        <taxon>Cytophagales</taxon>
        <taxon>Roseivirgaceae</taxon>
        <taxon>Roseivirga</taxon>
    </lineage>
</organism>
<keyword evidence="1" id="KW-0812">Transmembrane</keyword>
<dbReference type="EMBL" id="BNAG01000003">
    <property type="protein sequence ID" value="GHE67790.1"/>
    <property type="molecule type" value="Genomic_DNA"/>
</dbReference>
<evidence type="ECO:0000313" key="3">
    <source>
        <dbReference type="Proteomes" id="UP000658258"/>
    </source>
</evidence>
<proteinExistence type="predicted"/>
<evidence type="ECO:0000256" key="1">
    <source>
        <dbReference type="SAM" id="Phobius"/>
    </source>
</evidence>
<comment type="caution">
    <text evidence="2">The sequence shown here is derived from an EMBL/GenBank/DDBJ whole genome shotgun (WGS) entry which is preliminary data.</text>
</comment>
<feature type="transmembrane region" description="Helical" evidence="1">
    <location>
        <begin position="12"/>
        <end position="30"/>
    </location>
</feature>
<feature type="transmembrane region" description="Helical" evidence="1">
    <location>
        <begin position="125"/>
        <end position="146"/>
    </location>
</feature>
<feature type="transmembrane region" description="Helical" evidence="1">
    <location>
        <begin position="190"/>
        <end position="215"/>
    </location>
</feature>
<reference evidence="3" key="1">
    <citation type="journal article" date="2019" name="Int. J. Syst. Evol. Microbiol.">
        <title>The Global Catalogue of Microorganisms (GCM) 10K type strain sequencing project: providing services to taxonomists for standard genome sequencing and annotation.</title>
        <authorList>
            <consortium name="The Broad Institute Genomics Platform"/>
            <consortium name="The Broad Institute Genome Sequencing Center for Infectious Disease"/>
            <person name="Wu L."/>
            <person name="Ma J."/>
        </authorList>
    </citation>
    <scope>NUCLEOTIDE SEQUENCE [LARGE SCALE GENOMIC DNA]</scope>
    <source>
        <strain evidence="3">CGMCC 1.15111</strain>
    </source>
</reference>
<dbReference type="RefSeq" id="WP_189630517.1">
    <property type="nucleotide sequence ID" value="NZ_BNAG01000003.1"/>
</dbReference>
<keyword evidence="1" id="KW-1133">Transmembrane helix</keyword>
<keyword evidence="3" id="KW-1185">Reference proteome</keyword>
<feature type="transmembrane region" description="Helical" evidence="1">
    <location>
        <begin position="42"/>
        <end position="60"/>
    </location>
</feature>
<keyword evidence="1" id="KW-0472">Membrane</keyword>
<name>A0ABQ3IBP3_9BACT</name>
<sequence length="219" mass="26111">MSEIFNESTLDVIVRAYAWYLFAPVILGLVYRNRLNRTQKIIFYVAILSALNYWLGYFIAKMFKNNLWVYHLYVPLLFYFTWKIYSQELKSLFSVTFFRVILVIAIGFFVVNTVFWQPLEQLPTYAIFSMCMVFIIWCVSYYYSLLKQTQYRSLEREPLFWFNTGVLLYYSSTILLFLLVFNILKANTEANFIASIMNALFNLVLVTAYLISLWVRPPQ</sequence>
<evidence type="ECO:0000313" key="2">
    <source>
        <dbReference type="EMBL" id="GHE67790.1"/>
    </source>
</evidence>
<gene>
    <name evidence="2" type="ORF">GCM10011340_24200</name>
</gene>
<feature type="transmembrane region" description="Helical" evidence="1">
    <location>
        <begin position="158"/>
        <end position="184"/>
    </location>
</feature>
<feature type="transmembrane region" description="Helical" evidence="1">
    <location>
        <begin position="66"/>
        <end position="85"/>
    </location>
</feature>
<feature type="transmembrane region" description="Helical" evidence="1">
    <location>
        <begin position="97"/>
        <end position="119"/>
    </location>
</feature>
<dbReference type="Proteomes" id="UP000658258">
    <property type="component" value="Unassembled WGS sequence"/>
</dbReference>
<evidence type="ECO:0008006" key="4">
    <source>
        <dbReference type="Google" id="ProtNLM"/>
    </source>
</evidence>
<accession>A0ABQ3IBP3</accession>